<evidence type="ECO:0000313" key="7">
    <source>
        <dbReference type="Proteomes" id="UP000268321"/>
    </source>
</evidence>
<evidence type="ECO:0000256" key="2">
    <source>
        <dbReference type="ARBA" id="ARBA00018687"/>
    </source>
</evidence>
<feature type="coiled-coil region" evidence="4">
    <location>
        <begin position="390"/>
        <end position="428"/>
    </location>
</feature>
<dbReference type="GO" id="GO:0030915">
    <property type="term" value="C:Smc5-Smc6 complex"/>
    <property type="evidence" value="ECO:0007669"/>
    <property type="project" value="TreeGrafter"/>
</dbReference>
<reference evidence="7" key="1">
    <citation type="journal article" date="2018" name="Nat. Microbiol.">
        <title>Leveraging single-cell genomics to expand the fungal tree of life.</title>
        <authorList>
            <person name="Ahrendt S.R."/>
            <person name="Quandt C.A."/>
            <person name="Ciobanu D."/>
            <person name="Clum A."/>
            <person name="Salamov A."/>
            <person name="Andreopoulos B."/>
            <person name="Cheng J.F."/>
            <person name="Woyke T."/>
            <person name="Pelin A."/>
            <person name="Henrissat B."/>
            <person name="Reynolds N.K."/>
            <person name="Benny G.L."/>
            <person name="Smith M.E."/>
            <person name="James T.Y."/>
            <person name="Grigoriev I.V."/>
        </authorList>
    </citation>
    <scope>NUCLEOTIDE SEQUENCE [LARGE SCALE GENOMIC DNA]</scope>
    <source>
        <strain evidence="7">Baker2002</strain>
    </source>
</reference>
<dbReference type="Pfam" id="PF02463">
    <property type="entry name" value="SMC_N"/>
    <property type="match status" value="1"/>
</dbReference>
<dbReference type="InterPro" id="IPR003395">
    <property type="entry name" value="RecF/RecN/SMC_N"/>
</dbReference>
<comment type="similarity">
    <text evidence="1">Belongs to the SMC family. SMC5 subfamily.</text>
</comment>
<dbReference type="PANTHER" id="PTHR45916">
    <property type="entry name" value="STRUCTURAL MAINTENANCE OF CHROMOSOMES PROTEIN 5"/>
    <property type="match status" value="1"/>
</dbReference>
<sequence>MSSSPEPRAKRRKANGSATVFTRQFKAGNIIRLRVWNFTTYNYGVFNLSPSLNMIIGPNGTGKSTFVAAVCLALGGKVDLIRRTKIDSMIKSGEKESRIEATLCMGPDKPPTVIERVLTLKLTKSKWKLNGSPSDVREVCSIVKGLNIQLDNLCHFLPQERVAEFASLSPEKLLLEMERTIGDNTLLEKHQLLIDLDASLLDVTGRLESAEEHTESLKENVERYSKEAERFQEYEEKSREISHHKKLLPYAKLQDLKVTMANLKVVRDSAKEALKNFHNKSKPLAEYKEEAINEGKRLSEELEAASQKVTELTRSSTSSMKEISLFQKEIKDLKNTINNLLFRTENQKVELQKTIEEKDRILSKLLATTPVDTTYLASLVSLRQEKHEEKAKIEEDLDSIKFQITALNKEIEANQQRIREEKKRLASNDRLEVFRSTGTRYRKELMEMSYKAHVLLRSEAKKQGFEYFEAPVISCRVTDSRYAKYFERIVDNMSLFALFFEDESQYQKVSSFLPKEANVPMRVCSNKMPEDKISRDQLRRLGFDGLLSDFITGPEPVIRALKQKCFIHIIPVAPKPMSPELIQKFIDFITLKPGFKNSRFAAESSLFQLTRSKHGSKQTLYQTEHIPEAQLMAAEGLTEEAKGEIHRRIVSLEDKIKLSTGKRDEKQSNKDELLKSLSASDAELNDLDKEVRNLKKQKETKSKLEDTLQHTESKIDSLRRATTEDYSDQISLTESELMQKYLGCADMVEKNADELAQVATSKIEVKKLELYRQHLENKVLAFQGLQKELEKTQEQLAQQYLTAKSKYDEYKKGDAANEAKQQNLSPEEREFVKVLAEKYHSQGSLSEQFVLQVIERLEDEISVLPNVDHGILTLLKNKKADLEMAETQLPALKRKKVDLETRILQIYGPWVEELSAVVEKISRTFQQKFVAVASDGQVELVKAERYKDYKLEILVKFRENSELKVLDHQSQSGGERAVSTIFFIMSLQGLTNAPIRIVDEINQGMDPKNEKMAHKYLVNTACSNESSQYFLVTPKLLTGLYYHPDMAVHCIFTGPYLQGRDSNRTRNEFLDMSA</sequence>
<dbReference type="GO" id="GO:0007059">
    <property type="term" value="P:chromosome segregation"/>
    <property type="evidence" value="ECO:0007669"/>
    <property type="project" value="UniProtKB-ARBA"/>
</dbReference>
<dbReference type="GO" id="GO:0005634">
    <property type="term" value="C:nucleus"/>
    <property type="evidence" value="ECO:0007669"/>
    <property type="project" value="TreeGrafter"/>
</dbReference>
<dbReference type="GO" id="GO:0000724">
    <property type="term" value="P:double-strand break repair via homologous recombination"/>
    <property type="evidence" value="ECO:0007669"/>
    <property type="project" value="TreeGrafter"/>
</dbReference>
<feature type="coiled-coil region" evidence="4">
    <location>
        <begin position="670"/>
        <end position="721"/>
    </location>
</feature>
<proteinExistence type="inferred from homology"/>
<evidence type="ECO:0000313" key="6">
    <source>
        <dbReference type="EMBL" id="RKP32821.1"/>
    </source>
</evidence>
<dbReference type="PANTHER" id="PTHR45916:SF1">
    <property type="entry name" value="STRUCTURAL MAINTENANCE OF CHROMOSOMES PROTEIN 5"/>
    <property type="match status" value="1"/>
</dbReference>
<evidence type="ECO:0000259" key="5">
    <source>
        <dbReference type="Pfam" id="PF02463"/>
    </source>
</evidence>
<dbReference type="SUPFAM" id="SSF52540">
    <property type="entry name" value="P-loop containing nucleoside triphosphate hydrolases"/>
    <property type="match status" value="1"/>
</dbReference>
<accession>A0A4P9ZK62</accession>
<dbReference type="GO" id="GO:0016787">
    <property type="term" value="F:hydrolase activity"/>
    <property type="evidence" value="ECO:0007669"/>
    <property type="project" value="UniProtKB-KW"/>
</dbReference>
<keyword evidence="3 4" id="KW-0175">Coiled coil</keyword>
<name>A0A4P9ZK62_9ASCO</name>
<organism evidence="6 7">
    <name type="scientific">Metschnikowia bicuspidata</name>
    <dbReference type="NCBI Taxonomy" id="27322"/>
    <lineage>
        <taxon>Eukaryota</taxon>
        <taxon>Fungi</taxon>
        <taxon>Dikarya</taxon>
        <taxon>Ascomycota</taxon>
        <taxon>Saccharomycotina</taxon>
        <taxon>Pichiomycetes</taxon>
        <taxon>Metschnikowiaceae</taxon>
        <taxon>Metschnikowia</taxon>
    </lineage>
</organism>
<keyword evidence="7" id="KW-1185">Reference proteome</keyword>
<keyword evidence="6" id="KW-0378">Hydrolase</keyword>
<feature type="coiled-coil region" evidence="4">
    <location>
        <begin position="875"/>
        <end position="902"/>
    </location>
</feature>
<evidence type="ECO:0000256" key="1">
    <source>
        <dbReference type="ARBA" id="ARBA00010171"/>
    </source>
</evidence>
<dbReference type="Proteomes" id="UP000268321">
    <property type="component" value="Unassembled WGS sequence"/>
</dbReference>
<protein>
    <recommendedName>
        <fullName evidence="2">Structural maintenance of chromosomes protein 5</fullName>
    </recommendedName>
</protein>
<dbReference type="EMBL" id="ML004429">
    <property type="protein sequence ID" value="RKP32821.1"/>
    <property type="molecule type" value="Genomic_DNA"/>
</dbReference>
<feature type="coiled-coil region" evidence="4">
    <location>
        <begin position="207"/>
        <end position="315"/>
    </location>
</feature>
<dbReference type="OrthoDB" id="10254973at2759"/>
<dbReference type="Gene3D" id="3.40.50.300">
    <property type="entry name" value="P-loop containing nucleotide triphosphate hydrolases"/>
    <property type="match status" value="2"/>
</dbReference>
<feature type="domain" description="RecF/RecN/SMC N-terminal" evidence="5">
    <location>
        <begin position="30"/>
        <end position="1033"/>
    </location>
</feature>
<gene>
    <name evidence="6" type="ORF">METBISCDRAFT_11360</name>
</gene>
<evidence type="ECO:0000256" key="4">
    <source>
        <dbReference type="SAM" id="Coils"/>
    </source>
</evidence>
<dbReference type="InterPro" id="IPR027417">
    <property type="entry name" value="P-loop_NTPase"/>
</dbReference>
<dbReference type="AlphaFoldDB" id="A0A4P9ZK62"/>
<dbReference type="GO" id="GO:0003697">
    <property type="term" value="F:single-stranded DNA binding"/>
    <property type="evidence" value="ECO:0007669"/>
    <property type="project" value="TreeGrafter"/>
</dbReference>
<feature type="coiled-coil region" evidence="4">
    <location>
        <begin position="775"/>
        <end position="802"/>
    </location>
</feature>
<evidence type="ECO:0000256" key="3">
    <source>
        <dbReference type="ARBA" id="ARBA00023054"/>
    </source>
</evidence>